<accession>Q1JXE1</accession>
<evidence type="ECO:0000259" key="5">
    <source>
        <dbReference type="SMART" id="SM00382"/>
    </source>
</evidence>
<dbReference type="Proteomes" id="UP000005695">
    <property type="component" value="Unassembled WGS sequence"/>
</dbReference>
<keyword evidence="1" id="KW-0547">Nucleotide-binding</keyword>
<dbReference type="GO" id="GO:0016887">
    <property type="term" value="F:ATP hydrolysis activity"/>
    <property type="evidence" value="ECO:0007669"/>
    <property type="project" value="InterPro"/>
</dbReference>
<evidence type="ECO:0000256" key="4">
    <source>
        <dbReference type="ARBA" id="ARBA00040480"/>
    </source>
</evidence>
<dbReference type="OrthoDB" id="9809379at2"/>
<sequence>MKELLTTATFAQHVAAGTPLIAINTGNEQRTIQLIQTAATRNLKGMEPPKIWSCTSGFDGIDNTTDPADALSWALNQTGHAIFVFVDMHWYWDNNPKIQRLMINFSQQRSNARKSLVFLALDPAIPEPLQSHFVQLDHPLPNAAELSSYLTTHREQDPYIDQLLQQDDALRKMVLAAQGLDLIRLERALRMARLTKGNDVAEVIGALHLDKKRALEQTGILEFIDNDLQPDHVGGMENLKHWMARREKAFGVDELSSGENLPSGVLLMGISGCGKSLFVKAIAARWSLPLLRLDMSTVYEGTYGTPERSLHRACQLAEAISPCVLWIDEIESGISEQGFKSGGGSSSRVLGYFLTWMQEKKSPVFVAATANAIEMLPAEVLRKGRFDEIFYIALPGLNERKEIFTIHLDRQGQDSSAYDTTTLAHSSKGFSGAEIEQAVASARFEAQAAQRVMTEKDIMEAIGQTVPISVTMAEQIKKIEAWAFKRAVPASEHSER</sequence>
<comment type="similarity">
    <text evidence="3">Belongs to the AAA ATPase family. Highly divergent.</text>
</comment>
<dbReference type="SMART" id="SM00382">
    <property type="entry name" value="AAA"/>
    <property type="match status" value="1"/>
</dbReference>
<organism evidence="6 7">
    <name type="scientific">Desulfuromonas acetoxidans (strain DSM 684 / 11070)</name>
    <dbReference type="NCBI Taxonomy" id="281689"/>
    <lineage>
        <taxon>Bacteria</taxon>
        <taxon>Pseudomonadati</taxon>
        <taxon>Thermodesulfobacteriota</taxon>
        <taxon>Desulfuromonadia</taxon>
        <taxon>Desulfuromonadales</taxon>
        <taxon>Desulfuromonadaceae</taxon>
        <taxon>Desulfuromonas</taxon>
    </lineage>
</organism>
<dbReference type="PANTHER" id="PTHR42960:SF1">
    <property type="entry name" value="YCF46 PROTEIN"/>
    <property type="match status" value="1"/>
</dbReference>
<reference evidence="6" key="1">
    <citation type="submission" date="2006-05" db="EMBL/GenBank/DDBJ databases">
        <title>Annotation of the draft genome assembly of Desulfuromonas acetoxidans DSM 684.</title>
        <authorList>
            <consortium name="US DOE Joint Genome Institute (JGI-ORNL)"/>
            <person name="Larimer F."/>
            <person name="Land M."/>
            <person name="Hauser L."/>
        </authorList>
    </citation>
    <scope>NUCLEOTIDE SEQUENCE [LARGE SCALE GENOMIC DNA]</scope>
    <source>
        <strain evidence="6">DSM 684</strain>
    </source>
</reference>
<evidence type="ECO:0000256" key="2">
    <source>
        <dbReference type="ARBA" id="ARBA00022840"/>
    </source>
</evidence>
<dbReference type="InterPro" id="IPR003593">
    <property type="entry name" value="AAA+_ATPase"/>
</dbReference>
<dbReference type="PANTHER" id="PTHR42960">
    <property type="entry name" value="YCF46 PROTEIN"/>
    <property type="match status" value="1"/>
</dbReference>
<protein>
    <recommendedName>
        <fullName evidence="4">Uncharacterized AAA domain-containing protein ycf46</fullName>
    </recommendedName>
</protein>
<dbReference type="GO" id="GO:0005524">
    <property type="term" value="F:ATP binding"/>
    <property type="evidence" value="ECO:0007669"/>
    <property type="project" value="UniProtKB-KW"/>
</dbReference>
<dbReference type="InterPro" id="IPR052381">
    <property type="entry name" value="AAA_domain_protein"/>
</dbReference>
<comment type="caution">
    <text evidence="6">The sequence shown here is derived from an EMBL/GenBank/DDBJ whole genome shotgun (WGS) entry which is preliminary data.</text>
</comment>
<keyword evidence="2" id="KW-0067">ATP-binding</keyword>
<dbReference type="Gene3D" id="1.10.8.60">
    <property type="match status" value="1"/>
</dbReference>
<name>Q1JXE1_DESA6</name>
<evidence type="ECO:0000313" key="7">
    <source>
        <dbReference type="Proteomes" id="UP000005695"/>
    </source>
</evidence>
<dbReference type="Pfam" id="PF00004">
    <property type="entry name" value="AAA"/>
    <property type="match status" value="1"/>
</dbReference>
<dbReference type="AlphaFoldDB" id="Q1JXE1"/>
<evidence type="ECO:0000313" key="6">
    <source>
        <dbReference type="EMBL" id="EAT14851.1"/>
    </source>
</evidence>
<evidence type="ECO:0000256" key="3">
    <source>
        <dbReference type="ARBA" id="ARBA00038088"/>
    </source>
</evidence>
<reference evidence="6" key="2">
    <citation type="submission" date="2006-05" db="EMBL/GenBank/DDBJ databases">
        <title>Sequencing of the draft genome and assembly of Desulfuromonas acetoxidans DSM 684.</title>
        <authorList>
            <consortium name="US DOE Joint Genome Institute (JGI-PGF)"/>
            <person name="Copeland A."/>
            <person name="Lucas S."/>
            <person name="Lapidus A."/>
            <person name="Barry K."/>
            <person name="Detter J.C."/>
            <person name="Glavina del Rio T."/>
            <person name="Hammon N."/>
            <person name="Israni S."/>
            <person name="Dalin E."/>
            <person name="Tice H."/>
            <person name="Bruce D."/>
            <person name="Pitluck S."/>
            <person name="Richardson P."/>
        </authorList>
    </citation>
    <scope>NUCLEOTIDE SEQUENCE [LARGE SCALE GENOMIC DNA]</scope>
    <source>
        <strain evidence="6">DSM 684</strain>
    </source>
</reference>
<dbReference type="SUPFAM" id="SSF52540">
    <property type="entry name" value="P-loop containing nucleoside triphosphate hydrolases"/>
    <property type="match status" value="1"/>
</dbReference>
<proteinExistence type="inferred from homology"/>
<evidence type="ECO:0000256" key="1">
    <source>
        <dbReference type="ARBA" id="ARBA00022741"/>
    </source>
</evidence>
<dbReference type="InterPro" id="IPR027417">
    <property type="entry name" value="P-loop_NTPase"/>
</dbReference>
<feature type="domain" description="AAA+ ATPase" evidence="5">
    <location>
        <begin position="261"/>
        <end position="396"/>
    </location>
</feature>
<gene>
    <name evidence="6" type="ORF">Dace_0859</name>
</gene>
<keyword evidence="7" id="KW-1185">Reference proteome</keyword>
<dbReference type="RefSeq" id="WP_006001930.1">
    <property type="nucleotide sequence ID" value="NZ_AAEW02000016.1"/>
</dbReference>
<dbReference type="Gene3D" id="3.40.50.300">
    <property type="entry name" value="P-loop containing nucleotide triphosphate hydrolases"/>
    <property type="match status" value="1"/>
</dbReference>
<dbReference type="EMBL" id="AAEW02000016">
    <property type="protein sequence ID" value="EAT14851.1"/>
    <property type="molecule type" value="Genomic_DNA"/>
</dbReference>
<dbReference type="InterPro" id="IPR003959">
    <property type="entry name" value="ATPase_AAA_core"/>
</dbReference>